<dbReference type="RefSeq" id="WP_155300265.1">
    <property type="nucleotide sequence ID" value="NZ_BMQG01000013.1"/>
</dbReference>
<reference evidence="2" key="1">
    <citation type="journal article" date="2019" name="Int. J. Syst. Evol. Microbiol.">
        <title>The Global Catalogue of Microorganisms (GCM) 10K type strain sequencing project: providing services to taxonomists for standard genome sequencing and annotation.</title>
        <authorList>
            <consortium name="The Broad Institute Genomics Platform"/>
            <consortium name="The Broad Institute Genome Sequencing Center for Infectious Disease"/>
            <person name="Wu L."/>
            <person name="Ma J."/>
        </authorList>
    </citation>
    <scope>NUCLEOTIDE SEQUENCE [LARGE SCALE GENOMIC DNA]</scope>
    <source>
        <strain evidence="2">JCM 31047</strain>
    </source>
</reference>
<dbReference type="EMBL" id="BMQG01000013">
    <property type="protein sequence ID" value="GGM53407.1"/>
    <property type="molecule type" value="Genomic_DNA"/>
</dbReference>
<dbReference type="AlphaFoldDB" id="A0A8H9GRE7"/>
<comment type="caution">
    <text evidence="1">The sequence shown here is derived from an EMBL/GenBank/DDBJ whole genome shotgun (WGS) entry which is preliminary data.</text>
</comment>
<name>A0A8H9GRE7_9DEIO</name>
<keyword evidence="2" id="KW-1185">Reference proteome</keyword>
<accession>A0A8H9GRE7</accession>
<evidence type="ECO:0000313" key="1">
    <source>
        <dbReference type="EMBL" id="GGM53407.1"/>
    </source>
</evidence>
<protein>
    <submittedName>
        <fullName evidence="1">Uncharacterized protein</fullName>
    </submittedName>
</protein>
<dbReference type="Proteomes" id="UP000600547">
    <property type="component" value="Unassembled WGS sequence"/>
</dbReference>
<evidence type="ECO:0000313" key="2">
    <source>
        <dbReference type="Proteomes" id="UP000600547"/>
    </source>
</evidence>
<proteinExistence type="predicted"/>
<sequence length="117" mass="12371">MTGSDVQRAATAVPQPVAAHTVTLTLASGLTVHVAHRQDVDGEAIVIEAPQGSGGFHPSWAVMCAARLVDGVEPLAGQDRWAPTYRNRWASWVLPAAQLAQDMRAALTPEHVDAQVA</sequence>
<gene>
    <name evidence="1" type="ORF">GCM10008956_31770</name>
</gene>
<organism evidence="1 2">
    <name type="scientific">Deinococcus arenae</name>
    <dbReference type="NCBI Taxonomy" id="1452751"/>
    <lineage>
        <taxon>Bacteria</taxon>
        <taxon>Thermotogati</taxon>
        <taxon>Deinococcota</taxon>
        <taxon>Deinococci</taxon>
        <taxon>Deinococcales</taxon>
        <taxon>Deinococcaceae</taxon>
        <taxon>Deinococcus</taxon>
    </lineage>
</organism>